<dbReference type="WBParaSite" id="MBELARI_LOCUS13741">
    <property type="protein sequence ID" value="MBELARI_LOCUS13741"/>
    <property type="gene ID" value="MBELARI_LOCUS13741"/>
</dbReference>
<accession>A0AAF3EIW5</accession>
<feature type="compositionally biased region" description="Low complexity" evidence="1">
    <location>
        <begin position="63"/>
        <end position="77"/>
    </location>
</feature>
<name>A0AAF3EIW5_9BILA</name>
<evidence type="ECO:0000313" key="2">
    <source>
        <dbReference type="Proteomes" id="UP000887575"/>
    </source>
</evidence>
<evidence type="ECO:0000256" key="1">
    <source>
        <dbReference type="SAM" id="MobiDB-lite"/>
    </source>
</evidence>
<dbReference type="Proteomes" id="UP000887575">
    <property type="component" value="Unassembled WGS sequence"/>
</dbReference>
<feature type="compositionally biased region" description="Polar residues" evidence="1">
    <location>
        <begin position="51"/>
        <end position="62"/>
    </location>
</feature>
<dbReference type="AlphaFoldDB" id="A0AAF3EIW5"/>
<feature type="region of interest" description="Disordered" evidence="1">
    <location>
        <begin position="29"/>
        <end position="102"/>
    </location>
</feature>
<feature type="region of interest" description="Disordered" evidence="1">
    <location>
        <begin position="116"/>
        <end position="156"/>
    </location>
</feature>
<evidence type="ECO:0000313" key="3">
    <source>
        <dbReference type="WBParaSite" id="MBELARI_LOCUS13741"/>
    </source>
</evidence>
<feature type="compositionally biased region" description="Polar residues" evidence="1">
    <location>
        <begin position="120"/>
        <end position="130"/>
    </location>
</feature>
<feature type="compositionally biased region" description="Polar residues" evidence="1">
    <location>
        <begin position="78"/>
        <end position="89"/>
    </location>
</feature>
<feature type="compositionally biased region" description="Low complexity" evidence="1">
    <location>
        <begin position="146"/>
        <end position="156"/>
    </location>
</feature>
<keyword evidence="2" id="KW-1185">Reference proteome</keyword>
<reference evidence="3" key="1">
    <citation type="submission" date="2024-02" db="UniProtKB">
        <authorList>
            <consortium name="WormBaseParasite"/>
        </authorList>
    </citation>
    <scope>IDENTIFICATION</scope>
</reference>
<proteinExistence type="predicted"/>
<sequence length="244" mass="27023">MADVNGFAEASQMLNNALNELDELLQNRATSPLQLRRRSKAHSDLGLSRDSPATPTNQTPRDSNANSLNNNPPNATNRLSGAHSTNQSHHVVGGSQTGSDATISKMDPEVARINAHHNRSPQQKEWNGNSWADDARGSGASSGVESPPSDMPASSMDSNLSNIYDRFIKAIERHEIHDQPDLRTKLRIMRWMNGHQEVGNEIKLGFADVDGSIWMSHKRMHALVARFANICIWSVIAWINYRTP</sequence>
<protein>
    <submittedName>
        <fullName evidence="3">Uncharacterized protein</fullName>
    </submittedName>
</protein>
<organism evidence="2 3">
    <name type="scientific">Mesorhabditis belari</name>
    <dbReference type="NCBI Taxonomy" id="2138241"/>
    <lineage>
        <taxon>Eukaryota</taxon>
        <taxon>Metazoa</taxon>
        <taxon>Ecdysozoa</taxon>
        <taxon>Nematoda</taxon>
        <taxon>Chromadorea</taxon>
        <taxon>Rhabditida</taxon>
        <taxon>Rhabditina</taxon>
        <taxon>Rhabditomorpha</taxon>
        <taxon>Rhabditoidea</taxon>
        <taxon>Rhabditidae</taxon>
        <taxon>Mesorhabditinae</taxon>
        <taxon>Mesorhabditis</taxon>
    </lineage>
</organism>